<sequence length="59" mass="6179">MSPECPRCGSALSTFALGGATAVACDDCGYAGVEADHSGEPRLVESWADAFARFQEDHD</sequence>
<keyword evidence="2" id="KW-1185">Reference proteome</keyword>
<organism evidence="1 2">
    <name type="scientific">Halorubrum trueperi</name>
    <dbReference type="NCBI Taxonomy" id="2004704"/>
    <lineage>
        <taxon>Archaea</taxon>
        <taxon>Methanobacteriati</taxon>
        <taxon>Methanobacteriota</taxon>
        <taxon>Stenosarchaea group</taxon>
        <taxon>Halobacteria</taxon>
        <taxon>Halobacteriales</taxon>
        <taxon>Haloferacaceae</taxon>
        <taxon>Halorubrum</taxon>
    </lineage>
</organism>
<reference evidence="1 2" key="1">
    <citation type="journal article" date="2019" name="Int. J. Syst. Evol. Microbiol.">
        <title>The Global Catalogue of Microorganisms (GCM) 10K type strain sequencing project: providing services to taxonomists for standard genome sequencing and annotation.</title>
        <authorList>
            <consortium name="The Broad Institute Genomics Platform"/>
            <consortium name="The Broad Institute Genome Sequencing Center for Infectious Disease"/>
            <person name="Wu L."/>
            <person name="Ma J."/>
        </authorList>
    </citation>
    <scope>NUCLEOTIDE SEQUENCE [LARGE SCALE GENOMIC DNA]</scope>
    <source>
        <strain evidence="1 2">Y73</strain>
    </source>
</reference>
<name>A0ABD5UMN3_9EURY</name>
<evidence type="ECO:0000313" key="1">
    <source>
        <dbReference type="EMBL" id="MFC6890634.1"/>
    </source>
</evidence>
<dbReference type="RefSeq" id="WP_379770801.1">
    <property type="nucleotide sequence ID" value="NZ_JBHSXI010000023.1"/>
</dbReference>
<dbReference type="PROSITE" id="PS51257">
    <property type="entry name" value="PROKAR_LIPOPROTEIN"/>
    <property type="match status" value="1"/>
</dbReference>
<protein>
    <submittedName>
        <fullName evidence="1">Zf-TFIIB domain-containing protein</fullName>
    </submittedName>
</protein>
<comment type="caution">
    <text evidence="1">The sequence shown here is derived from an EMBL/GenBank/DDBJ whole genome shotgun (WGS) entry which is preliminary data.</text>
</comment>
<proteinExistence type="predicted"/>
<accession>A0ABD5UMN3</accession>
<dbReference type="Proteomes" id="UP001596333">
    <property type="component" value="Unassembled WGS sequence"/>
</dbReference>
<dbReference type="EMBL" id="JBHSXI010000023">
    <property type="protein sequence ID" value="MFC6890634.1"/>
    <property type="molecule type" value="Genomic_DNA"/>
</dbReference>
<dbReference type="AlphaFoldDB" id="A0ABD5UMN3"/>
<evidence type="ECO:0000313" key="2">
    <source>
        <dbReference type="Proteomes" id="UP001596333"/>
    </source>
</evidence>
<gene>
    <name evidence="1" type="ORF">ACFQEY_16725</name>
</gene>